<dbReference type="STRING" id="426756.SAMN04488126_103180"/>
<gene>
    <name evidence="2" type="ORF">SAMN04488126_103180</name>
</gene>
<accession>A0A1G7A411</accession>
<proteinExistence type="inferred from homology"/>
<sequence length="304" mass="32408">MEFGKMFSSLDAHVAGEAYRIVTQSPILLSGTGLKAQSEQLARNFSAEKNLLLNEPRGHRGMHGVIPVGSDRADIGLLFFSHRQASAFKYEGVLAAVGALLETGGLKRRENGRYTAETTEGVIELSADFNGDEVAQISVRNKAASVTRTSQSSTALLDGKRKYLIYPLPPAIPEIDLAHLSVISEWGAGKAAEYASATHAITGVVLAEELPGGGFRSVTFEKDGYILRSPGIDTTFALLALQEKRNGNHAVSVSNTSIFGSTLIAEAPDGEGGPALVRAEPFVTGAHQFVLDREDPLDQGFLIV</sequence>
<comment type="similarity">
    <text evidence="1">Belongs to the proline racemase family.</text>
</comment>
<evidence type="ECO:0000313" key="2">
    <source>
        <dbReference type="EMBL" id="SDE09491.1"/>
    </source>
</evidence>
<evidence type="ECO:0000256" key="1">
    <source>
        <dbReference type="ARBA" id="ARBA00007529"/>
    </source>
</evidence>
<dbReference type="AlphaFoldDB" id="A0A1G7A411"/>
<dbReference type="Gene3D" id="3.10.310.10">
    <property type="entry name" value="Diaminopimelate Epimerase, Chain A, domain 1"/>
    <property type="match status" value="2"/>
</dbReference>
<dbReference type="SUPFAM" id="SSF54506">
    <property type="entry name" value="Diaminopimelate epimerase-like"/>
    <property type="match status" value="1"/>
</dbReference>
<dbReference type="RefSeq" id="WP_092094881.1">
    <property type="nucleotide sequence ID" value="NZ_FNAR01000003.1"/>
</dbReference>
<organism evidence="2 3">
    <name type="scientific">Bhargavaea beijingensis</name>
    <dbReference type="NCBI Taxonomy" id="426756"/>
    <lineage>
        <taxon>Bacteria</taxon>
        <taxon>Bacillati</taxon>
        <taxon>Bacillota</taxon>
        <taxon>Bacilli</taxon>
        <taxon>Bacillales</taxon>
        <taxon>Caryophanaceae</taxon>
        <taxon>Bhargavaea</taxon>
    </lineage>
</organism>
<dbReference type="EMBL" id="FNAR01000003">
    <property type="protein sequence ID" value="SDE09491.1"/>
    <property type="molecule type" value="Genomic_DNA"/>
</dbReference>
<dbReference type="Pfam" id="PF05544">
    <property type="entry name" value="Pro_racemase"/>
    <property type="match status" value="1"/>
</dbReference>
<evidence type="ECO:0000313" key="3">
    <source>
        <dbReference type="Proteomes" id="UP000198823"/>
    </source>
</evidence>
<protein>
    <submittedName>
        <fullName evidence="2">Proline racemase</fullName>
    </submittedName>
</protein>
<dbReference type="Proteomes" id="UP000198823">
    <property type="component" value="Unassembled WGS sequence"/>
</dbReference>
<name>A0A1G7A411_9BACL</name>
<dbReference type="PANTHER" id="PTHR33442">
    <property type="entry name" value="TRANS-3-HYDROXY-L-PROLINE DEHYDRATASE"/>
    <property type="match status" value="1"/>
</dbReference>
<dbReference type="PANTHER" id="PTHR33442:SF1">
    <property type="entry name" value="TRANS-3-HYDROXY-L-PROLINE DEHYDRATASE"/>
    <property type="match status" value="1"/>
</dbReference>
<dbReference type="OrthoDB" id="181267at2"/>
<reference evidence="2 3" key="1">
    <citation type="submission" date="2016-10" db="EMBL/GenBank/DDBJ databases">
        <authorList>
            <person name="de Groot N.N."/>
        </authorList>
    </citation>
    <scope>NUCLEOTIDE SEQUENCE [LARGE SCALE GENOMIC DNA]</scope>
    <source>
        <strain evidence="2 3">CGMCC 1.6762</strain>
    </source>
</reference>
<dbReference type="InterPro" id="IPR008794">
    <property type="entry name" value="Pro_racemase_fam"/>
</dbReference>
<dbReference type="GO" id="GO:0047580">
    <property type="term" value="F:4-hydroxyproline epimerase activity"/>
    <property type="evidence" value="ECO:0007669"/>
    <property type="project" value="TreeGrafter"/>
</dbReference>